<keyword evidence="2" id="KW-1185">Reference proteome</keyword>
<name>A0ACD3A1Y2_9AGAR</name>
<reference evidence="1 2" key="1">
    <citation type="journal article" date="2019" name="Nat. Ecol. Evol.">
        <title>Megaphylogeny resolves global patterns of mushroom evolution.</title>
        <authorList>
            <person name="Varga T."/>
            <person name="Krizsan K."/>
            <person name="Foldi C."/>
            <person name="Dima B."/>
            <person name="Sanchez-Garcia M."/>
            <person name="Sanchez-Ramirez S."/>
            <person name="Szollosi G.J."/>
            <person name="Szarkandi J.G."/>
            <person name="Papp V."/>
            <person name="Albert L."/>
            <person name="Andreopoulos W."/>
            <person name="Angelini C."/>
            <person name="Antonin V."/>
            <person name="Barry K.W."/>
            <person name="Bougher N.L."/>
            <person name="Buchanan P."/>
            <person name="Buyck B."/>
            <person name="Bense V."/>
            <person name="Catcheside P."/>
            <person name="Chovatia M."/>
            <person name="Cooper J."/>
            <person name="Damon W."/>
            <person name="Desjardin D."/>
            <person name="Finy P."/>
            <person name="Geml J."/>
            <person name="Haridas S."/>
            <person name="Hughes K."/>
            <person name="Justo A."/>
            <person name="Karasinski D."/>
            <person name="Kautmanova I."/>
            <person name="Kiss B."/>
            <person name="Kocsube S."/>
            <person name="Kotiranta H."/>
            <person name="LaButti K.M."/>
            <person name="Lechner B.E."/>
            <person name="Liimatainen K."/>
            <person name="Lipzen A."/>
            <person name="Lukacs Z."/>
            <person name="Mihaltcheva S."/>
            <person name="Morgado L.N."/>
            <person name="Niskanen T."/>
            <person name="Noordeloos M.E."/>
            <person name="Ohm R.A."/>
            <person name="Ortiz-Santana B."/>
            <person name="Ovrebo C."/>
            <person name="Racz N."/>
            <person name="Riley R."/>
            <person name="Savchenko A."/>
            <person name="Shiryaev A."/>
            <person name="Soop K."/>
            <person name="Spirin V."/>
            <person name="Szebenyi C."/>
            <person name="Tomsovsky M."/>
            <person name="Tulloss R.E."/>
            <person name="Uehling J."/>
            <person name="Grigoriev I.V."/>
            <person name="Vagvolgyi C."/>
            <person name="Papp T."/>
            <person name="Martin F.M."/>
            <person name="Miettinen O."/>
            <person name="Hibbett D.S."/>
            <person name="Nagy L.G."/>
        </authorList>
    </citation>
    <scope>NUCLEOTIDE SEQUENCE [LARGE SCALE GENOMIC DNA]</scope>
    <source>
        <strain evidence="1 2">NL-1719</strain>
    </source>
</reference>
<accession>A0ACD3A1Y2</accession>
<sequence>MLPDTDTVPSLDRPVPSSPHSWSASQSLLPESQIKREGSNISLTINYLPTKFSSGLLRPDALRQRKSVSTPNTLEPGLLKQGGGVDAFKTGVDRIPGQADEDDEDGIDRSWFGAKGKDGKRQPRKLRWNRFKWMLFVANSLLSIYSLVALVFCLLTWFDVWVHADVVRVGNRSELVISTLAATIGIISSVVGWSGILLNNRGFLAAYTFLLWITFVFMVIPGYMSYKRRTFNLEGKINAQWSRELGIQGRMRIQNQLNCCGYFNPFVEATVTQTCYSRSPLPGCKSRYTNFERVVLERWYTVAFSLVPIHLFTMVVGLLCSNHVTYRFGKGMMPKAYRLSWNSMAVIMDNYASQLAEEYGADVAHEALARSRSNLQLDKMPLAAGITTRKPTSDAKYEAIGESRPESAT</sequence>
<gene>
    <name evidence="1" type="ORF">BDN72DRAFT_780409</name>
</gene>
<protein>
    <submittedName>
        <fullName evidence="1">Uncharacterized protein</fullName>
    </submittedName>
</protein>
<dbReference type="Proteomes" id="UP000308600">
    <property type="component" value="Unassembled WGS sequence"/>
</dbReference>
<dbReference type="EMBL" id="ML208917">
    <property type="protein sequence ID" value="TFK59685.1"/>
    <property type="molecule type" value="Genomic_DNA"/>
</dbReference>
<proteinExistence type="predicted"/>
<evidence type="ECO:0000313" key="2">
    <source>
        <dbReference type="Proteomes" id="UP000308600"/>
    </source>
</evidence>
<organism evidence="1 2">
    <name type="scientific">Pluteus cervinus</name>
    <dbReference type="NCBI Taxonomy" id="181527"/>
    <lineage>
        <taxon>Eukaryota</taxon>
        <taxon>Fungi</taxon>
        <taxon>Dikarya</taxon>
        <taxon>Basidiomycota</taxon>
        <taxon>Agaricomycotina</taxon>
        <taxon>Agaricomycetes</taxon>
        <taxon>Agaricomycetidae</taxon>
        <taxon>Agaricales</taxon>
        <taxon>Pluteineae</taxon>
        <taxon>Pluteaceae</taxon>
        <taxon>Pluteus</taxon>
    </lineage>
</organism>
<evidence type="ECO:0000313" key="1">
    <source>
        <dbReference type="EMBL" id="TFK59685.1"/>
    </source>
</evidence>